<dbReference type="EMBL" id="JAABOP010000001">
    <property type="protein sequence ID" value="NER09102.1"/>
    <property type="molecule type" value="Genomic_DNA"/>
</dbReference>
<dbReference type="InterPro" id="IPR006016">
    <property type="entry name" value="UspA"/>
</dbReference>
<dbReference type="InterPro" id="IPR014729">
    <property type="entry name" value="Rossmann-like_a/b/a_fold"/>
</dbReference>
<name>A0A6P0U953_9FLAO</name>
<evidence type="ECO:0000259" key="2">
    <source>
        <dbReference type="Pfam" id="PF00582"/>
    </source>
</evidence>
<dbReference type="PRINTS" id="PR01438">
    <property type="entry name" value="UNVRSLSTRESS"/>
</dbReference>
<reference evidence="3 4" key="1">
    <citation type="submission" date="2020-01" db="EMBL/GenBank/DDBJ databases">
        <title>Muriicola jejuensis KCTC 22299.</title>
        <authorList>
            <person name="Wang G."/>
        </authorList>
    </citation>
    <scope>NUCLEOTIDE SEQUENCE [LARGE SCALE GENOMIC DNA]</scope>
    <source>
        <strain evidence="3 4">KCTC 22299</strain>
    </source>
</reference>
<feature type="domain" description="UspA" evidence="2">
    <location>
        <begin position="1"/>
        <end position="146"/>
    </location>
</feature>
<evidence type="ECO:0000313" key="4">
    <source>
        <dbReference type="Proteomes" id="UP000468443"/>
    </source>
</evidence>
<dbReference type="AlphaFoldDB" id="A0A6P0U953"/>
<dbReference type="SUPFAM" id="SSF52402">
    <property type="entry name" value="Adenine nucleotide alpha hydrolases-like"/>
    <property type="match status" value="2"/>
</dbReference>
<sequence length="281" mass="31946">MKTIILPTDFSKNAYNAITYAMELFKNEPCRFYLLNTYTPAIYESEYILHSPGQIGLGDIYQSLSMENLEDLKKKLEKKFKNPKHTFIVHSVFNLLVDEVCDLAVREKVDMIIMGTQGATGAKEIFLGSHTVHVIKKAPCPVLAIPAGYTYEKPKAILFPTDFEVDYQHTRLSVLMEIAAMHTAAIHVLHVSTGYELNEQQERNKSGLSGMFSKLRHEFHDLPSQEIIDGINGFKASKKVDLLAMVQNKHTFLERLFIEPVIKKIGFHITIPFLVLPHPNE</sequence>
<dbReference type="Gene3D" id="3.40.50.620">
    <property type="entry name" value="HUPs"/>
    <property type="match status" value="2"/>
</dbReference>
<keyword evidence="4" id="KW-1185">Reference proteome</keyword>
<proteinExistence type="inferred from homology"/>
<dbReference type="Proteomes" id="UP000468443">
    <property type="component" value="Unassembled WGS sequence"/>
</dbReference>
<gene>
    <name evidence="3" type="ORF">GWK09_01105</name>
</gene>
<evidence type="ECO:0000256" key="1">
    <source>
        <dbReference type="ARBA" id="ARBA00008791"/>
    </source>
</evidence>
<accession>A0A6P0U953</accession>
<protein>
    <submittedName>
        <fullName evidence="3">Universal stress protein</fullName>
    </submittedName>
</protein>
<comment type="caution">
    <text evidence="3">The sequence shown here is derived from an EMBL/GenBank/DDBJ whole genome shotgun (WGS) entry which is preliminary data.</text>
</comment>
<dbReference type="InterPro" id="IPR006015">
    <property type="entry name" value="Universal_stress_UspA"/>
</dbReference>
<dbReference type="CDD" id="cd00293">
    <property type="entry name" value="USP-like"/>
    <property type="match status" value="1"/>
</dbReference>
<organism evidence="3 4">
    <name type="scientific">Muriicola jejuensis</name>
    <dbReference type="NCBI Taxonomy" id="504488"/>
    <lineage>
        <taxon>Bacteria</taxon>
        <taxon>Pseudomonadati</taxon>
        <taxon>Bacteroidota</taxon>
        <taxon>Flavobacteriia</taxon>
        <taxon>Flavobacteriales</taxon>
        <taxon>Flavobacteriaceae</taxon>
        <taxon>Muriicola</taxon>
    </lineage>
</organism>
<comment type="similarity">
    <text evidence="1">Belongs to the universal stress protein A family.</text>
</comment>
<dbReference type="PANTHER" id="PTHR46268:SF6">
    <property type="entry name" value="UNIVERSAL STRESS PROTEIN UP12"/>
    <property type="match status" value="1"/>
</dbReference>
<dbReference type="RefSeq" id="WP_163691182.1">
    <property type="nucleotide sequence ID" value="NZ_FXTW01000001.1"/>
</dbReference>
<dbReference type="PANTHER" id="PTHR46268">
    <property type="entry name" value="STRESS RESPONSE PROTEIN NHAX"/>
    <property type="match status" value="1"/>
</dbReference>
<dbReference type="Pfam" id="PF00582">
    <property type="entry name" value="Usp"/>
    <property type="match status" value="1"/>
</dbReference>
<evidence type="ECO:0000313" key="3">
    <source>
        <dbReference type="EMBL" id="NER09102.1"/>
    </source>
</evidence>